<evidence type="ECO:0000313" key="2">
    <source>
        <dbReference type="EMBL" id="NWH06687.1"/>
    </source>
</evidence>
<comment type="caution">
    <text evidence="2">The sequence shown here is derived from an EMBL/GenBank/DDBJ whole genome shotgun (WGS) entry which is preliminary data.</text>
</comment>
<evidence type="ECO:0000259" key="1">
    <source>
        <dbReference type="PROSITE" id="PS50943"/>
    </source>
</evidence>
<dbReference type="InterPro" id="IPR022452">
    <property type="entry name" value="MqsA"/>
</dbReference>
<dbReference type="Proteomes" id="UP000553343">
    <property type="component" value="Unassembled WGS sequence"/>
</dbReference>
<dbReference type="SUPFAM" id="SSF47413">
    <property type="entry name" value="lambda repressor-like DNA-binding domains"/>
    <property type="match status" value="1"/>
</dbReference>
<sequence length="168" mass="19284">MKCLDCNKDMTVSKEVYHYTESGLDNVYLENVEIYRCECGEEFASIPAIIELNSVIGLNLIKKKTYLNGSEIRFLRKNAGLTAKSFAAYIGVNKSTLSRWENNKQDIDKSNDRLVRLVYANMKGIPQEEIRNFLKEIIREIGRREQSTNINISVDSLIAKQQSECNFC</sequence>
<organism evidence="2 3">
    <name type="scientific">Desulfobacter latus</name>
    <dbReference type="NCBI Taxonomy" id="2292"/>
    <lineage>
        <taxon>Bacteria</taxon>
        <taxon>Pseudomonadati</taxon>
        <taxon>Thermodesulfobacteriota</taxon>
        <taxon>Desulfobacteria</taxon>
        <taxon>Desulfobacterales</taxon>
        <taxon>Desulfobacteraceae</taxon>
        <taxon>Desulfobacter</taxon>
    </lineage>
</organism>
<dbReference type="InterPro" id="IPR022453">
    <property type="entry name" value="Znf_MqsA-type"/>
</dbReference>
<dbReference type="PROSITE" id="PS50943">
    <property type="entry name" value="HTH_CROC1"/>
    <property type="match status" value="1"/>
</dbReference>
<dbReference type="GO" id="GO:0003677">
    <property type="term" value="F:DNA binding"/>
    <property type="evidence" value="ECO:0007669"/>
    <property type="project" value="InterPro"/>
</dbReference>
<evidence type="ECO:0000313" key="3">
    <source>
        <dbReference type="Proteomes" id="UP000553343"/>
    </source>
</evidence>
<dbReference type="CDD" id="cd00093">
    <property type="entry name" value="HTH_XRE"/>
    <property type="match status" value="1"/>
</dbReference>
<dbReference type="NCBIfam" id="TIGR03830">
    <property type="entry name" value="CxxCG_CxxCG_HTH"/>
    <property type="match status" value="1"/>
</dbReference>
<reference evidence="2 3" key="1">
    <citation type="submission" date="2020-06" db="EMBL/GenBank/DDBJ databases">
        <title>High-quality draft genome of sulfate reducer Desulfobacter latus type strain AcrS2 isolated from marine sediment.</title>
        <authorList>
            <person name="Hoppe M."/>
            <person name="Larsen C.K."/>
            <person name="Marshall I.P.G."/>
            <person name="Schramm A."/>
            <person name="Marietou A.G."/>
        </authorList>
    </citation>
    <scope>NUCLEOTIDE SEQUENCE [LARGE SCALE GENOMIC DNA]</scope>
    <source>
        <strain evidence="2 3">AcRS2</strain>
    </source>
</reference>
<feature type="domain" description="HTH cro/C1-type" evidence="1">
    <location>
        <begin position="72"/>
        <end position="111"/>
    </location>
</feature>
<dbReference type="RefSeq" id="WP_178368140.1">
    <property type="nucleotide sequence ID" value="NZ_JACADJ010000098.1"/>
</dbReference>
<dbReference type="Pfam" id="PF01381">
    <property type="entry name" value="HTH_3"/>
    <property type="match status" value="1"/>
</dbReference>
<dbReference type="AlphaFoldDB" id="A0A850TEH1"/>
<dbReference type="EMBL" id="JACADJ010000098">
    <property type="protein sequence ID" value="NWH06687.1"/>
    <property type="molecule type" value="Genomic_DNA"/>
</dbReference>
<accession>A0A850TEH1</accession>
<gene>
    <name evidence="2" type="ORF">HXW94_17165</name>
</gene>
<dbReference type="Gene3D" id="1.10.260.40">
    <property type="entry name" value="lambda repressor-like DNA-binding domains"/>
    <property type="match status" value="1"/>
</dbReference>
<keyword evidence="3" id="KW-1185">Reference proteome</keyword>
<dbReference type="InterPro" id="IPR010982">
    <property type="entry name" value="Lambda_DNA-bd_dom_sf"/>
</dbReference>
<dbReference type="InterPro" id="IPR001387">
    <property type="entry name" value="Cro/C1-type_HTH"/>
</dbReference>
<dbReference type="NCBIfam" id="TIGR03831">
    <property type="entry name" value="YgiT_finger"/>
    <property type="match status" value="1"/>
</dbReference>
<name>A0A850TEH1_9BACT</name>
<protein>
    <submittedName>
        <fullName evidence="2">Helix-turn-helix domain-containing protein</fullName>
    </submittedName>
</protein>
<proteinExistence type="predicted"/>